<accession>A0ABV0HKJ7</accession>
<protein>
    <recommendedName>
        <fullName evidence="3">S1 motif domain-containing protein</fullName>
    </recommendedName>
</protein>
<gene>
    <name evidence="1" type="ORF">VSR74_13730</name>
</gene>
<comment type="caution">
    <text evidence="1">The sequence shown here is derived from an EMBL/GenBank/DDBJ whole genome shotgun (WGS) entry which is preliminary data.</text>
</comment>
<name>A0ABV0HKJ7_9ENTR</name>
<sequence length="310" mass="34516">MNEKTNMISLEGRIQFVQKKLDFFAAKGEMSFADRLMFNNMTSYMSDLQAEQRAIDARHPLQDFMELRLKGAVVNFGTIPLELLGSISSNLASLLQRATHKLASGKDSQRVPYDVKNTLNMRLAELSPGSTKLGLTFSTGQCELVETTSSKAVKEIINLLTTSDAISLMNLVAEIGFNAALSLKKIVEECDKNQIDFDLTWVGPFSEGRQFVSVSSKQIKLLNDRLAATTMSQPTTEIIVGELASLSKYGKLEIEVDGERLKASFPVEMLHEIQKSHKVGQKLSVTVEVTEIYNENIGFHRKNFLVKSIN</sequence>
<dbReference type="EMBL" id="JAYMYY010000003">
    <property type="protein sequence ID" value="MEO3990868.1"/>
    <property type="molecule type" value="Genomic_DNA"/>
</dbReference>
<dbReference type="RefSeq" id="WP_347795208.1">
    <property type="nucleotide sequence ID" value="NZ_JAYMYY010000003.1"/>
</dbReference>
<evidence type="ECO:0008006" key="3">
    <source>
        <dbReference type="Google" id="ProtNLM"/>
    </source>
</evidence>
<keyword evidence="2" id="KW-1185">Reference proteome</keyword>
<reference evidence="1 2" key="1">
    <citation type="submission" date="2024-01" db="EMBL/GenBank/DDBJ databases">
        <title>Pseudocitrobacter sp. Endophytic strain Cyp-38L.</title>
        <authorList>
            <person name="Amer M.A."/>
            <person name="Hamed S.M."/>
        </authorList>
    </citation>
    <scope>NUCLEOTIDE SEQUENCE [LARGE SCALE GENOMIC DNA]</scope>
    <source>
        <strain evidence="1 2">Cyp38S</strain>
    </source>
</reference>
<proteinExistence type="predicted"/>
<organism evidence="1 2">
    <name type="scientific">Pseudocitrobacter cyperus</name>
    <dbReference type="NCBI Taxonomy" id="3112843"/>
    <lineage>
        <taxon>Bacteria</taxon>
        <taxon>Pseudomonadati</taxon>
        <taxon>Pseudomonadota</taxon>
        <taxon>Gammaproteobacteria</taxon>
        <taxon>Enterobacterales</taxon>
        <taxon>Enterobacteriaceae</taxon>
        <taxon>Pseudocitrobacter</taxon>
    </lineage>
</organism>
<evidence type="ECO:0000313" key="2">
    <source>
        <dbReference type="Proteomes" id="UP001444146"/>
    </source>
</evidence>
<dbReference type="Proteomes" id="UP001444146">
    <property type="component" value="Unassembled WGS sequence"/>
</dbReference>
<evidence type="ECO:0000313" key="1">
    <source>
        <dbReference type="EMBL" id="MEO3990868.1"/>
    </source>
</evidence>